<accession>A0A1J0LS47</accession>
<protein>
    <submittedName>
        <fullName evidence="1">Uncharacterized protein</fullName>
    </submittedName>
</protein>
<dbReference type="KEGG" id="tbc:A0O31_00709"/>
<dbReference type="EMBL" id="CP016312">
    <property type="protein sequence ID" value="APD08898.1"/>
    <property type="molecule type" value="Genomic_DNA"/>
</dbReference>
<reference evidence="2" key="1">
    <citation type="submission" date="2016-06" db="EMBL/GenBank/DDBJ databases">
        <title>Whole genome sequencing of Thermus brockianus strain GE-1.</title>
        <authorList>
            <person name="Schaefers C."/>
            <person name="Blank S."/>
            <person name="Wiebusch S."/>
            <person name="Elleuche S."/>
            <person name="Antranikian G."/>
        </authorList>
    </citation>
    <scope>NUCLEOTIDE SEQUENCE [LARGE SCALE GENOMIC DNA]</scope>
    <source>
        <strain evidence="2">GE-1</strain>
    </source>
</reference>
<gene>
    <name evidence="1" type="ORF">A0O31_00709</name>
</gene>
<dbReference type="AlphaFoldDB" id="A0A1J0LS47"/>
<sequence length="291" mass="29623">MGPVQVDLHPFQQEALQAPRVAGLPEPPGDDLFRKAQKAQGGRRQAGVFLLEAALKPGRHREGKEGVFGVQGIKGCPPGLGHLPGHLEAHPPGPGDHRHPGAKGPGLVLGHRLEASPQGLQVVLPHVGEHGEGHVGQGVGGVLLPSHPRLHRGQGHPCLPEVVEGQGGGQVKEAGGLGPGLLPGPGGEGHHLLLGDEAQVGADALAKVLEVGAGVGAKGDACRPEGRFQVGHHAPLAVGAQDVHRPEGPFGVAQALQQGAHPPRAPLPLAAPGVEPFQGLPVGHGSAYCRR</sequence>
<evidence type="ECO:0000313" key="2">
    <source>
        <dbReference type="Proteomes" id="UP000182993"/>
    </source>
</evidence>
<organism evidence="1 2">
    <name type="scientific">Thermus brockianus</name>
    <dbReference type="NCBI Taxonomy" id="56956"/>
    <lineage>
        <taxon>Bacteria</taxon>
        <taxon>Thermotogati</taxon>
        <taxon>Deinococcota</taxon>
        <taxon>Deinococci</taxon>
        <taxon>Thermales</taxon>
        <taxon>Thermaceae</taxon>
        <taxon>Thermus</taxon>
    </lineage>
</organism>
<name>A0A1J0LS47_THEBO</name>
<proteinExistence type="predicted"/>
<dbReference type="Proteomes" id="UP000182993">
    <property type="component" value="Chromosome"/>
</dbReference>
<evidence type="ECO:0000313" key="1">
    <source>
        <dbReference type="EMBL" id="APD08898.1"/>
    </source>
</evidence>